<comment type="similarity">
    <text evidence="8">Belongs to the two pore domain potassium channel (TC 1.A.1.8) family.</text>
</comment>
<dbReference type="STRING" id="5627.A0A1C7MLE9"/>
<dbReference type="EMBL" id="LUGG01000002">
    <property type="protein sequence ID" value="OBZ77638.1"/>
    <property type="molecule type" value="Genomic_DNA"/>
</dbReference>
<dbReference type="PRINTS" id="PR01333">
    <property type="entry name" value="2POREKCHANEL"/>
</dbReference>
<feature type="domain" description="Potassium channel" evidence="11">
    <location>
        <begin position="281"/>
        <end position="355"/>
    </location>
</feature>
<evidence type="ECO:0000256" key="5">
    <source>
        <dbReference type="ARBA" id="ARBA00023065"/>
    </source>
</evidence>
<accession>A0A1C7MLE9</accession>
<dbReference type="OMA" id="RWYIRTE"/>
<feature type="compositionally biased region" description="Polar residues" evidence="9">
    <location>
        <begin position="946"/>
        <end position="964"/>
    </location>
</feature>
<keyword evidence="7 8" id="KW-0407">Ion channel</keyword>
<dbReference type="OrthoDB" id="297496at2759"/>
<evidence type="ECO:0000313" key="12">
    <source>
        <dbReference type="EMBL" id="OBZ77638.1"/>
    </source>
</evidence>
<evidence type="ECO:0000256" key="2">
    <source>
        <dbReference type="ARBA" id="ARBA00022448"/>
    </source>
</evidence>
<feature type="transmembrane region" description="Helical" evidence="10">
    <location>
        <begin position="691"/>
        <end position="711"/>
    </location>
</feature>
<dbReference type="Proteomes" id="UP000092993">
    <property type="component" value="Unassembled WGS sequence"/>
</dbReference>
<dbReference type="CDD" id="cd00637">
    <property type="entry name" value="7tm_classA_rhodopsin-like"/>
    <property type="match status" value="1"/>
</dbReference>
<dbReference type="SUPFAM" id="SSF81324">
    <property type="entry name" value="Voltage-gated potassium channels"/>
    <property type="match status" value="2"/>
</dbReference>
<gene>
    <name evidence="12" type="primary">TOK1</name>
    <name evidence="12" type="ORF">A0H81_02545</name>
</gene>
<dbReference type="InterPro" id="IPR013099">
    <property type="entry name" value="K_chnl_dom"/>
</dbReference>
<evidence type="ECO:0000256" key="7">
    <source>
        <dbReference type="ARBA" id="ARBA00023303"/>
    </source>
</evidence>
<dbReference type="PANTHER" id="PTHR11003">
    <property type="entry name" value="POTASSIUM CHANNEL, SUBFAMILY K"/>
    <property type="match status" value="1"/>
</dbReference>
<dbReference type="GO" id="GO:0030322">
    <property type="term" value="P:stabilization of membrane potential"/>
    <property type="evidence" value="ECO:0007669"/>
    <property type="project" value="TreeGrafter"/>
</dbReference>
<feature type="compositionally biased region" description="Basic and acidic residues" evidence="9">
    <location>
        <begin position="37"/>
        <end position="55"/>
    </location>
</feature>
<comment type="subcellular location">
    <subcellularLocation>
        <location evidence="1">Membrane</location>
        <topology evidence="1">Multi-pass membrane protein</topology>
    </subcellularLocation>
</comment>
<feature type="compositionally biased region" description="Basic and acidic residues" evidence="9">
    <location>
        <begin position="561"/>
        <end position="587"/>
    </location>
</feature>
<keyword evidence="6 10" id="KW-0472">Membrane</keyword>
<keyword evidence="2 8" id="KW-0813">Transport</keyword>
<evidence type="ECO:0000313" key="13">
    <source>
        <dbReference type="Proteomes" id="UP000092993"/>
    </source>
</evidence>
<feature type="region of interest" description="Disordered" evidence="9">
    <location>
        <begin position="739"/>
        <end position="778"/>
    </location>
</feature>
<organism evidence="12 13">
    <name type="scientific">Grifola frondosa</name>
    <name type="common">Maitake</name>
    <name type="synonym">Polyporus frondosus</name>
    <dbReference type="NCBI Taxonomy" id="5627"/>
    <lineage>
        <taxon>Eukaryota</taxon>
        <taxon>Fungi</taxon>
        <taxon>Dikarya</taxon>
        <taxon>Basidiomycota</taxon>
        <taxon>Agaricomycotina</taxon>
        <taxon>Agaricomycetes</taxon>
        <taxon>Polyporales</taxon>
        <taxon>Grifolaceae</taxon>
        <taxon>Grifola</taxon>
    </lineage>
</organism>
<proteinExistence type="inferred from homology"/>
<feature type="transmembrane region" description="Helical" evidence="10">
    <location>
        <begin position="633"/>
        <end position="655"/>
    </location>
</feature>
<feature type="region of interest" description="Disordered" evidence="9">
    <location>
        <begin position="406"/>
        <end position="425"/>
    </location>
</feature>
<evidence type="ECO:0000256" key="8">
    <source>
        <dbReference type="RuleBase" id="RU003857"/>
    </source>
</evidence>
<dbReference type="AlphaFoldDB" id="A0A1C7MLE9"/>
<evidence type="ECO:0000256" key="3">
    <source>
        <dbReference type="ARBA" id="ARBA00022692"/>
    </source>
</evidence>
<sequence length="995" mass="109829">MGLGAFINTILAFQWRRKQNTDIEKASREYDHHSNAQEDLDHHDDDDHHAEHDLDGTEDVLSTNTPHRIRHIYSKISKTTFSDRNDDSSYSSTPHVPLLSRIKSLIFPSDEVTDIDRSISNYRWTPIISGIVIPFSILLEIPGLTERWYIRTENNQTVQTRPNPPLLDVGLGISLGFALLANVCLIMRFLEKRVMTVTILCIVSLTTHDIINVIALTVFGVQHRFNDGFTYGTAFWMTLCSTITSSFANITIIIDLIRTPDFAQRGSGLTRKQRALMIIVIVLLLYLAFGAMVNSFMLDLSFINGLYFAVVSIETIGFGDIVPDSTGSRIFTCFYIAFGVINIGVAIAMCRETIMEGLELGYRKRGSPVWVSADSDNENEGVRFLGLDMRLPAVFPLLKRVSNVVKPHPPAGSTRPAPNVRGHPRGMRLNVDALSTASLETAALEAGVPLEMFLDLGERRGVRDGNKEGSPPARGEPAAGPNVDGVGVAPTIGARNLAYAFHGTMSRGWPSHPQTPTHAQLGRMAAMLTKFAVAATGRHAQGPIAPSHSAGHHPSRRHSQPGHEDRAQTPEHVQEASDEGHGRRKDTVPPLLDANKRAAPKWWRDFARGSNRRSGWVYEKIKEDMVAEEKRAYYFKLSVAWALFFMFWTVGSGIFCATEGWSYATAIYFCFIAFTTTGYGDLTPQTPAGRAIFVVWALFGVGTLTILVSVLQEAGSSRYKRALHSEVFDNAVKKYRKRQAQEAAKARPRSHLQDLRSSAAPKSAPGPHGAPNADGSQRHDLSALYPAIRATKARVEESRGLAQRALETLPDEIISNAKVFHDYIQYFAGEVANKLPDMELADERRSADVPEELRKLLDDIAKMEGISERVKGEIFQDTDARNTLFMLNIERALKRMVTSAERALAALADRDALIAMNEEQALLRQSGQTSSAELDACSDEGRSSHSEQVTDQGTSRSPDLSGVSSLFDVTHKTTPAVSSHSSIHSRQNAAGFADE</sequence>
<keyword evidence="13" id="KW-1185">Reference proteome</keyword>
<keyword evidence="3 8" id="KW-0812">Transmembrane</keyword>
<evidence type="ECO:0000256" key="1">
    <source>
        <dbReference type="ARBA" id="ARBA00004141"/>
    </source>
</evidence>
<feature type="compositionally biased region" description="Polar residues" evidence="9">
    <location>
        <begin position="972"/>
        <end position="988"/>
    </location>
</feature>
<feature type="compositionally biased region" description="Basic residues" evidence="9">
    <location>
        <begin position="550"/>
        <end position="560"/>
    </location>
</feature>
<dbReference type="Gene3D" id="1.10.287.70">
    <property type="match status" value="2"/>
</dbReference>
<feature type="region of interest" description="Disordered" evidence="9">
    <location>
        <begin position="541"/>
        <end position="591"/>
    </location>
</feature>
<protein>
    <submittedName>
        <fullName evidence="12">Outward-rectifier potassium channel TOK1</fullName>
    </submittedName>
</protein>
<dbReference type="Pfam" id="PF07885">
    <property type="entry name" value="Ion_trans_2"/>
    <property type="match status" value="2"/>
</dbReference>
<dbReference type="GO" id="GO:0005886">
    <property type="term" value="C:plasma membrane"/>
    <property type="evidence" value="ECO:0007669"/>
    <property type="project" value="TreeGrafter"/>
</dbReference>
<evidence type="ECO:0000256" key="6">
    <source>
        <dbReference type="ARBA" id="ARBA00023136"/>
    </source>
</evidence>
<dbReference type="GO" id="GO:0022841">
    <property type="term" value="F:potassium ion leak channel activity"/>
    <property type="evidence" value="ECO:0007669"/>
    <property type="project" value="TreeGrafter"/>
</dbReference>
<feature type="region of interest" description="Disordered" evidence="9">
    <location>
        <begin position="461"/>
        <end position="487"/>
    </location>
</feature>
<keyword evidence="4 10" id="KW-1133">Transmembrane helix</keyword>
<dbReference type="GO" id="GO:0015271">
    <property type="term" value="F:outward rectifier potassium channel activity"/>
    <property type="evidence" value="ECO:0007669"/>
    <property type="project" value="TreeGrafter"/>
</dbReference>
<feature type="transmembrane region" description="Helical" evidence="10">
    <location>
        <begin position="197"/>
        <end position="221"/>
    </location>
</feature>
<name>A0A1C7MLE9_GRIFR</name>
<feature type="domain" description="Potassium channel" evidence="11">
    <location>
        <begin position="645"/>
        <end position="714"/>
    </location>
</feature>
<evidence type="ECO:0000256" key="10">
    <source>
        <dbReference type="SAM" id="Phobius"/>
    </source>
</evidence>
<evidence type="ECO:0000256" key="4">
    <source>
        <dbReference type="ARBA" id="ARBA00022989"/>
    </source>
</evidence>
<feature type="transmembrane region" description="Helical" evidence="10">
    <location>
        <begin position="233"/>
        <end position="254"/>
    </location>
</feature>
<evidence type="ECO:0000256" key="9">
    <source>
        <dbReference type="SAM" id="MobiDB-lite"/>
    </source>
</evidence>
<feature type="region of interest" description="Disordered" evidence="9">
    <location>
        <begin position="37"/>
        <end position="61"/>
    </location>
</feature>
<feature type="transmembrane region" description="Helical" evidence="10">
    <location>
        <begin position="169"/>
        <end position="190"/>
    </location>
</feature>
<feature type="transmembrane region" description="Helical" evidence="10">
    <location>
        <begin position="329"/>
        <end position="350"/>
    </location>
</feature>
<dbReference type="InterPro" id="IPR003280">
    <property type="entry name" value="2pore_dom_K_chnl"/>
</dbReference>
<keyword evidence="5 8" id="KW-0406">Ion transport</keyword>
<feature type="transmembrane region" description="Helical" evidence="10">
    <location>
        <begin position="661"/>
        <end position="679"/>
    </location>
</feature>
<comment type="caution">
    <text evidence="12">The sequence shown here is derived from an EMBL/GenBank/DDBJ whole genome shotgun (WGS) entry which is preliminary data.</text>
</comment>
<feature type="region of interest" description="Disordered" evidence="9">
    <location>
        <begin position="924"/>
        <end position="995"/>
    </location>
</feature>
<evidence type="ECO:0000259" key="11">
    <source>
        <dbReference type="Pfam" id="PF07885"/>
    </source>
</evidence>
<feature type="transmembrane region" description="Helical" evidence="10">
    <location>
        <begin position="275"/>
        <end position="298"/>
    </location>
</feature>
<dbReference type="PANTHER" id="PTHR11003:SF342">
    <property type="entry name" value="OUTWARD-RECTIFIER POTASSIUM CHANNEL TOK1"/>
    <property type="match status" value="1"/>
</dbReference>
<reference evidence="12 13" key="1">
    <citation type="submission" date="2016-03" db="EMBL/GenBank/DDBJ databases">
        <title>Whole genome sequencing of Grifola frondosa 9006-11.</title>
        <authorList>
            <person name="Min B."/>
            <person name="Park H."/>
            <person name="Kim J.-G."/>
            <person name="Cho H."/>
            <person name="Oh Y.-L."/>
            <person name="Kong W.-S."/>
            <person name="Choi I.-G."/>
        </authorList>
    </citation>
    <scope>NUCLEOTIDE SEQUENCE [LARGE SCALE GENOMIC DNA]</scope>
    <source>
        <strain evidence="12 13">9006-11</strain>
    </source>
</reference>